<feature type="region of interest" description="Disordered" evidence="1">
    <location>
        <begin position="1"/>
        <end position="28"/>
    </location>
</feature>
<sequence>MGVIHPGHDLGRAHPKPPKKGPGTMQQGCLGGYVPYPSVFQPTPPGKSPARGSQAIALSDLFSTREAHPISKSHSITSTQFFNLLPISHSIFNSLNLSSYCAKCREGDGDGRPSDKFDYRNRPATKCGMGDDSDECNGAEIADL</sequence>
<gene>
    <name evidence="2" type="ORF">DM860_004261</name>
</gene>
<accession>A0A328E896</accession>
<proteinExistence type="predicted"/>
<reference evidence="2 3" key="1">
    <citation type="submission" date="2018-06" db="EMBL/GenBank/DDBJ databases">
        <title>The Genome of Cuscuta australis (Dodder) Provides Insight into the Evolution of Plant Parasitism.</title>
        <authorList>
            <person name="Liu H."/>
        </authorList>
    </citation>
    <scope>NUCLEOTIDE SEQUENCE [LARGE SCALE GENOMIC DNA]</scope>
    <source>
        <strain evidence="3">cv. Yunnan</strain>
        <tissue evidence="2">Vines</tissue>
    </source>
</reference>
<dbReference type="EMBL" id="NQVE01000015">
    <property type="protein sequence ID" value="RAL53790.1"/>
    <property type="molecule type" value="Genomic_DNA"/>
</dbReference>
<comment type="caution">
    <text evidence="2">The sequence shown here is derived from an EMBL/GenBank/DDBJ whole genome shotgun (WGS) entry which is preliminary data.</text>
</comment>
<evidence type="ECO:0000313" key="3">
    <source>
        <dbReference type="Proteomes" id="UP000249390"/>
    </source>
</evidence>
<organism evidence="2 3">
    <name type="scientific">Cuscuta australis</name>
    <dbReference type="NCBI Taxonomy" id="267555"/>
    <lineage>
        <taxon>Eukaryota</taxon>
        <taxon>Viridiplantae</taxon>
        <taxon>Streptophyta</taxon>
        <taxon>Embryophyta</taxon>
        <taxon>Tracheophyta</taxon>
        <taxon>Spermatophyta</taxon>
        <taxon>Magnoliopsida</taxon>
        <taxon>eudicotyledons</taxon>
        <taxon>Gunneridae</taxon>
        <taxon>Pentapetalae</taxon>
        <taxon>asterids</taxon>
        <taxon>lamiids</taxon>
        <taxon>Solanales</taxon>
        <taxon>Convolvulaceae</taxon>
        <taxon>Cuscuteae</taxon>
        <taxon>Cuscuta</taxon>
        <taxon>Cuscuta subgen. Grammica</taxon>
        <taxon>Cuscuta sect. Cleistogrammica</taxon>
    </lineage>
</organism>
<dbReference type="AlphaFoldDB" id="A0A328E896"/>
<dbReference type="Proteomes" id="UP000249390">
    <property type="component" value="Unassembled WGS sequence"/>
</dbReference>
<evidence type="ECO:0000313" key="2">
    <source>
        <dbReference type="EMBL" id="RAL53790.1"/>
    </source>
</evidence>
<keyword evidence="3" id="KW-1185">Reference proteome</keyword>
<feature type="compositionally biased region" description="Basic and acidic residues" evidence="1">
    <location>
        <begin position="1"/>
        <end position="12"/>
    </location>
</feature>
<name>A0A328E896_9ASTE</name>
<protein>
    <submittedName>
        <fullName evidence="2">Uncharacterized protein</fullName>
    </submittedName>
</protein>
<evidence type="ECO:0000256" key="1">
    <source>
        <dbReference type="SAM" id="MobiDB-lite"/>
    </source>
</evidence>